<dbReference type="PROSITE" id="PS50106">
    <property type="entry name" value="PDZ"/>
    <property type="match status" value="1"/>
</dbReference>
<dbReference type="InterPro" id="IPR040756">
    <property type="entry name" value="Peptidase_M61_N"/>
</dbReference>
<dbReference type="SUPFAM" id="SSF50156">
    <property type="entry name" value="PDZ domain-like"/>
    <property type="match status" value="1"/>
</dbReference>
<sequence>MIFKVTPKPRYVEVSAEGREGFVTFPTYLPGSYVIRELERNLVDIEGVRVSKNKFYVKENFKYRMYAASKDQREAISTQDYLFINPPAVFPFQDKKERYCVKILIDWPISTTLKKEGDYFCADDYETFIDSPIQASPNLKRIVIDDHHEISTIDELDVSQIRPLIREIDNEMGSPERYIFFFRRSDRNYGGIEHLDSSAIVVNWERSELSQLLAHEYFHRWNVRKFRPKDMELNLETEGYSELLWFAEGITDYVAWYVATKTGSVNPDDSGKYVANALSKLTFPGAKKTSLAEASRTTWIKYYRQDENFLNSSVSYYEGGLLVGLLLDIKLRQRGGSIFEIFRNIPERYTFHDIDRYLKSRGIDELEEMIYSPSSIILDFLKEQLTVSLVDEGSQYFGVILEGNRVVYVEDNSPADSAGLMPQDLIVGVNGASRSLEVKEARLIVNREGRLIEMTLRPGRSPGHKVKVTIDGPKFLGIKEIQGTSTINII</sequence>
<evidence type="ECO:0000259" key="1">
    <source>
        <dbReference type="PROSITE" id="PS50106"/>
    </source>
</evidence>
<dbReference type="InterPro" id="IPR001478">
    <property type="entry name" value="PDZ"/>
</dbReference>
<dbReference type="InterPro" id="IPR036034">
    <property type="entry name" value="PDZ_sf"/>
</dbReference>
<dbReference type="SMART" id="SM00228">
    <property type="entry name" value="PDZ"/>
    <property type="match status" value="1"/>
</dbReference>
<evidence type="ECO:0000313" key="3">
    <source>
        <dbReference type="Proteomes" id="UP000007812"/>
    </source>
</evidence>
<accession>F4FYH4</accession>
<dbReference type="PIRSF" id="PIRSF016493">
    <property type="entry name" value="Glycyl_aminpptds"/>
    <property type="match status" value="1"/>
</dbReference>
<keyword evidence="3" id="KW-1185">Reference proteome</keyword>
<dbReference type="eggNOG" id="arCOG06005">
    <property type="taxonomic scope" value="Archaea"/>
</dbReference>
<dbReference type="PATRIC" id="fig|1006006.8.peg.1363"/>
<dbReference type="STRING" id="1006006.Mcup_1369"/>
<dbReference type="EMBL" id="CP002656">
    <property type="protein sequence ID" value="AEB95472.1"/>
    <property type="molecule type" value="Genomic_DNA"/>
</dbReference>
<evidence type="ECO:0000313" key="2">
    <source>
        <dbReference type="EMBL" id="AEB95472.1"/>
    </source>
</evidence>
<dbReference type="InterPro" id="IPR007963">
    <property type="entry name" value="Peptidase_M61_catalytic"/>
</dbReference>
<dbReference type="HOGENOM" id="CLU_022755_0_1_2"/>
<dbReference type="InterPro" id="IPR027268">
    <property type="entry name" value="Peptidase_M4/M1_CTD_sf"/>
</dbReference>
<reference evidence="2 3" key="1">
    <citation type="journal article" date="2011" name="J. Bacteriol.">
        <title>Complete genome sequence of Metallosphaera cuprina, a metal sulfide-oxidizing archaeon from a hot spring.</title>
        <authorList>
            <person name="Liu L.J."/>
            <person name="You X.Y."/>
            <person name="Zheng H."/>
            <person name="Wang S."/>
            <person name="Jiang C.Y."/>
            <person name="Liu S.J."/>
        </authorList>
    </citation>
    <scope>NUCLEOTIDE SEQUENCE [LARGE SCALE GENOMIC DNA]</scope>
    <source>
        <strain evidence="2 3">Ar-4</strain>
    </source>
</reference>
<organism evidence="2 3">
    <name type="scientific">Metallosphaera cuprina (strain Ar-4)</name>
    <dbReference type="NCBI Taxonomy" id="1006006"/>
    <lineage>
        <taxon>Archaea</taxon>
        <taxon>Thermoproteota</taxon>
        <taxon>Thermoprotei</taxon>
        <taxon>Sulfolobales</taxon>
        <taxon>Sulfolobaceae</taxon>
        <taxon>Metallosphaera</taxon>
    </lineage>
</organism>
<protein>
    <submittedName>
        <fullName evidence="2">Peptidase M61 domain-containing protein</fullName>
    </submittedName>
</protein>
<dbReference type="Pfam" id="PF17899">
    <property type="entry name" value="Peptidase_M61_N"/>
    <property type="match status" value="1"/>
</dbReference>
<feature type="domain" description="PDZ" evidence="1">
    <location>
        <begin position="386"/>
        <end position="460"/>
    </location>
</feature>
<dbReference type="AlphaFoldDB" id="F4FYH4"/>
<dbReference type="OrthoDB" id="36892at2157"/>
<dbReference type="Gene3D" id="2.60.40.3650">
    <property type="match status" value="1"/>
</dbReference>
<name>F4FYH4_METCR</name>
<proteinExistence type="predicted"/>
<dbReference type="InterPro" id="IPR041489">
    <property type="entry name" value="PDZ_6"/>
</dbReference>
<dbReference type="Gene3D" id="2.30.42.10">
    <property type="match status" value="1"/>
</dbReference>
<dbReference type="GeneID" id="10493558"/>
<gene>
    <name evidence="2" type="ordered locus">Mcup_1369</name>
</gene>
<dbReference type="Pfam" id="PF05299">
    <property type="entry name" value="Peptidase_M61"/>
    <property type="match status" value="1"/>
</dbReference>
<dbReference type="InterPro" id="IPR024191">
    <property type="entry name" value="Peptidase_M61"/>
</dbReference>
<dbReference type="Pfam" id="PF17820">
    <property type="entry name" value="PDZ_6"/>
    <property type="match status" value="1"/>
</dbReference>
<dbReference type="RefSeq" id="WP_013737970.1">
    <property type="nucleotide sequence ID" value="NC_015435.1"/>
</dbReference>
<dbReference type="Gene3D" id="1.10.390.10">
    <property type="entry name" value="Neutral Protease Domain 2"/>
    <property type="match status" value="1"/>
</dbReference>
<dbReference type="KEGG" id="mcn:Mcup_1369"/>
<dbReference type="Proteomes" id="UP000007812">
    <property type="component" value="Chromosome"/>
</dbReference>